<dbReference type="Gene3D" id="2.130.10.10">
    <property type="entry name" value="YVTN repeat-like/Quinoprotein amine dehydrogenase"/>
    <property type="match status" value="3"/>
</dbReference>
<feature type="repeat" description="WD" evidence="3">
    <location>
        <begin position="178"/>
        <end position="219"/>
    </location>
</feature>
<evidence type="ECO:0000256" key="3">
    <source>
        <dbReference type="PROSITE-ProRule" id="PRU00221"/>
    </source>
</evidence>
<dbReference type="PROSITE" id="PS00678">
    <property type="entry name" value="WD_REPEATS_1"/>
    <property type="match status" value="5"/>
</dbReference>
<proteinExistence type="predicted"/>
<dbReference type="Pfam" id="PF07714">
    <property type="entry name" value="PK_Tyr_Ser-Thr"/>
    <property type="match status" value="1"/>
</dbReference>
<evidence type="ECO:0000256" key="1">
    <source>
        <dbReference type="ARBA" id="ARBA00022574"/>
    </source>
</evidence>
<feature type="repeat" description="WD" evidence="3">
    <location>
        <begin position="264"/>
        <end position="305"/>
    </location>
</feature>
<gene>
    <name evidence="5" type="ORF">RhiXN_06133</name>
</gene>
<reference evidence="5" key="1">
    <citation type="submission" date="2020-05" db="EMBL/GenBank/DDBJ databases">
        <title>Evolutionary and genomic comparisons of hybrid uninucleate and nonhybrid Rhizoctonia fungi.</title>
        <authorList>
            <person name="Li C."/>
            <person name="Chen X."/>
        </authorList>
    </citation>
    <scope>NUCLEOTIDE SEQUENCE</scope>
    <source>
        <strain evidence="5">AG-1 IA</strain>
    </source>
</reference>
<evidence type="ECO:0000313" key="6">
    <source>
        <dbReference type="Proteomes" id="UP000650533"/>
    </source>
</evidence>
<evidence type="ECO:0000259" key="4">
    <source>
        <dbReference type="PROSITE" id="PS50011"/>
    </source>
</evidence>
<dbReference type="PROSITE" id="PS50294">
    <property type="entry name" value="WD_REPEATS_REGION"/>
    <property type="match status" value="6"/>
</dbReference>
<dbReference type="GeneID" id="67028412"/>
<dbReference type="GO" id="GO:0004672">
    <property type="term" value="F:protein kinase activity"/>
    <property type="evidence" value="ECO:0007669"/>
    <property type="project" value="InterPro"/>
</dbReference>
<accession>A0A8H8SX34</accession>
<dbReference type="Proteomes" id="UP000650533">
    <property type="component" value="Chromosome 6"/>
</dbReference>
<dbReference type="InterPro" id="IPR036322">
    <property type="entry name" value="WD40_repeat_dom_sf"/>
</dbReference>
<dbReference type="SMART" id="SM00320">
    <property type="entry name" value="WD40"/>
    <property type="match status" value="7"/>
</dbReference>
<evidence type="ECO:0000256" key="2">
    <source>
        <dbReference type="ARBA" id="ARBA00022737"/>
    </source>
</evidence>
<feature type="repeat" description="WD" evidence="3">
    <location>
        <begin position="350"/>
        <end position="383"/>
    </location>
</feature>
<evidence type="ECO:0000313" key="5">
    <source>
        <dbReference type="EMBL" id="QRW21144.1"/>
    </source>
</evidence>
<feature type="domain" description="Protein kinase" evidence="4">
    <location>
        <begin position="442"/>
        <end position="662"/>
    </location>
</feature>
<dbReference type="Gene3D" id="1.10.510.10">
    <property type="entry name" value="Transferase(Phosphotransferase) domain 1"/>
    <property type="match status" value="1"/>
</dbReference>
<keyword evidence="1 3" id="KW-0853">WD repeat</keyword>
<keyword evidence="5" id="KW-0808">Transferase</keyword>
<dbReference type="RefSeq" id="XP_043181381.1">
    <property type="nucleotide sequence ID" value="XM_043325949.1"/>
</dbReference>
<sequence length="662" mass="72677">MEVPPDRRSSLTALAPPAGCGVLKVLDTAGVVGSPYKAFGNSALGDQRSKSYALNNTHAHTRLIITAPQPQPALVAKSTGILYCFLDQGAVVDEGHQTWIWSVAFSPDGNSVASSSYRTIRIWDAQRPLASNELFGGHTNWVHSVSYSPIGTLMASGSMDGTVRLWNLNTGRQEGEPLVGHTGWVHSVAFSPNGRHVTSGSSDCTVELWDVHSRNSACNSLKGHSDVVCSVAYSHNGTQIISGSWDYTIRLWNVESGKTVTKPICGHTSRVRSVAFSPDGSQIVSGSCDKTVRLWDARSKKMVDKPYRGHAGSVRSVAFSPNGIYIASGSMDNTVRVWDIRTGREISEPFQGHSSSVYSVAFSPCSKRIASGGTSKKVVIWSLADTGPDADLHSSAHIKGDLKRIEIGDIQPISRCMSLHGLFDALLNHGCTDLSTSMDPRQDNATLASGGGFGDIWRGELHNRSKVAIKAWRTFLIEQSDYKTLKRATREIYYWSKMKHENIHELMGVIIFKNQSLGMVSEWMENGSLHEYLRKNRKIDHGQMCVQIASGLAYMHRHNIVHGDLKAMNVLVSTEGIAKLTDFGLSSMPSTSLAFSETSNQSGSIRWVAPELLSAMESKTKRSDIYALAMWFISMFPLKKNTHRKYLREMYHIHSASGISRS</sequence>
<dbReference type="PROSITE" id="PS50011">
    <property type="entry name" value="PROTEIN_KINASE_DOM"/>
    <property type="match status" value="1"/>
</dbReference>
<dbReference type="PRINTS" id="PR00320">
    <property type="entry name" value="GPROTEINBRPT"/>
</dbReference>
<organism evidence="5 6">
    <name type="scientific">Rhizoctonia solani</name>
    <dbReference type="NCBI Taxonomy" id="456999"/>
    <lineage>
        <taxon>Eukaryota</taxon>
        <taxon>Fungi</taxon>
        <taxon>Dikarya</taxon>
        <taxon>Basidiomycota</taxon>
        <taxon>Agaricomycotina</taxon>
        <taxon>Agaricomycetes</taxon>
        <taxon>Cantharellales</taxon>
        <taxon>Ceratobasidiaceae</taxon>
        <taxon>Rhizoctonia</taxon>
    </lineage>
</organism>
<dbReference type="PROSITE" id="PS50082">
    <property type="entry name" value="WD_REPEATS_2"/>
    <property type="match status" value="7"/>
</dbReference>
<feature type="repeat" description="WD" evidence="3">
    <location>
        <begin position="135"/>
        <end position="176"/>
    </location>
</feature>
<dbReference type="SUPFAM" id="SSF50978">
    <property type="entry name" value="WD40 repeat-like"/>
    <property type="match status" value="1"/>
</dbReference>
<keyword evidence="2" id="KW-0677">Repeat</keyword>
<dbReference type="SUPFAM" id="SSF56112">
    <property type="entry name" value="Protein kinase-like (PK-like)"/>
    <property type="match status" value="1"/>
</dbReference>
<dbReference type="InterPro" id="IPR015943">
    <property type="entry name" value="WD40/YVTN_repeat-like_dom_sf"/>
</dbReference>
<dbReference type="KEGG" id="rsx:RhiXN_06133"/>
<dbReference type="InterPro" id="IPR011009">
    <property type="entry name" value="Kinase-like_dom_sf"/>
</dbReference>
<dbReference type="InterPro" id="IPR001680">
    <property type="entry name" value="WD40_rpt"/>
</dbReference>
<feature type="repeat" description="WD" evidence="3">
    <location>
        <begin position="307"/>
        <end position="348"/>
    </location>
</feature>
<dbReference type="InterPro" id="IPR008271">
    <property type="entry name" value="Ser/Thr_kinase_AS"/>
</dbReference>
<name>A0A8H8SX34_9AGAM</name>
<dbReference type="InterPro" id="IPR020472">
    <property type="entry name" value="WD40_PAC1"/>
</dbReference>
<feature type="repeat" description="WD" evidence="3">
    <location>
        <begin position="221"/>
        <end position="262"/>
    </location>
</feature>
<keyword evidence="5" id="KW-0418">Kinase</keyword>
<dbReference type="InterPro" id="IPR001245">
    <property type="entry name" value="Ser-Thr/Tyr_kinase_cat_dom"/>
</dbReference>
<dbReference type="GO" id="GO:0005524">
    <property type="term" value="F:ATP binding"/>
    <property type="evidence" value="ECO:0007669"/>
    <property type="project" value="InterPro"/>
</dbReference>
<dbReference type="InterPro" id="IPR000719">
    <property type="entry name" value="Prot_kinase_dom"/>
</dbReference>
<protein>
    <submittedName>
        <fullName evidence="5">Tyrosine kinase family catalytic domain protein</fullName>
    </submittedName>
</protein>
<dbReference type="InterPro" id="IPR050349">
    <property type="entry name" value="WD_LIS1/nudF_dynein_reg"/>
</dbReference>
<dbReference type="PROSITE" id="PS00108">
    <property type="entry name" value="PROTEIN_KINASE_ST"/>
    <property type="match status" value="1"/>
</dbReference>
<dbReference type="EMBL" id="CP059663">
    <property type="protein sequence ID" value="QRW21144.1"/>
    <property type="molecule type" value="Genomic_DNA"/>
</dbReference>
<dbReference type="Pfam" id="PF00400">
    <property type="entry name" value="WD40"/>
    <property type="match status" value="7"/>
</dbReference>
<dbReference type="SMART" id="SM00220">
    <property type="entry name" value="S_TKc"/>
    <property type="match status" value="1"/>
</dbReference>
<dbReference type="PANTHER" id="PTHR44129">
    <property type="entry name" value="WD REPEAT-CONTAINING PROTEIN POP1"/>
    <property type="match status" value="1"/>
</dbReference>
<feature type="repeat" description="WD" evidence="3">
    <location>
        <begin position="93"/>
        <end position="124"/>
    </location>
</feature>
<dbReference type="InterPro" id="IPR019775">
    <property type="entry name" value="WD40_repeat_CS"/>
</dbReference>
<dbReference type="CDD" id="cd00200">
    <property type="entry name" value="WD40"/>
    <property type="match status" value="1"/>
</dbReference>
<dbReference type="AlphaFoldDB" id="A0A8H8SX34"/>